<evidence type="ECO:0000256" key="2">
    <source>
        <dbReference type="ARBA" id="ARBA00005417"/>
    </source>
</evidence>
<evidence type="ECO:0000256" key="4">
    <source>
        <dbReference type="ARBA" id="ARBA00022475"/>
    </source>
</evidence>
<keyword evidence="5" id="KW-0547">Nucleotide-binding</keyword>
<keyword evidence="3" id="KW-0813">Transport</keyword>
<dbReference type="InterPro" id="IPR013563">
    <property type="entry name" value="Oligopep_ABC_C"/>
</dbReference>
<name>A0ABR5NEK0_BRECH</name>
<comment type="caution">
    <text evidence="9">The sequence shown here is derived from an EMBL/GenBank/DDBJ whole genome shotgun (WGS) entry which is preliminary data.</text>
</comment>
<dbReference type="PANTHER" id="PTHR43297:SF2">
    <property type="entry name" value="DIPEPTIDE TRANSPORT ATP-BINDING PROTEIN DPPD"/>
    <property type="match status" value="1"/>
</dbReference>
<proteinExistence type="inferred from homology"/>
<dbReference type="CDD" id="cd03257">
    <property type="entry name" value="ABC_NikE_OppD_transporters"/>
    <property type="match status" value="1"/>
</dbReference>
<evidence type="ECO:0000256" key="6">
    <source>
        <dbReference type="ARBA" id="ARBA00022840"/>
    </source>
</evidence>
<comment type="subcellular location">
    <subcellularLocation>
        <location evidence="1">Cell membrane</location>
        <topology evidence="1">Peripheral membrane protein</topology>
    </subcellularLocation>
</comment>
<dbReference type="Pfam" id="PF08352">
    <property type="entry name" value="oligo_HPY"/>
    <property type="match status" value="1"/>
</dbReference>
<keyword evidence="7" id="KW-0472">Membrane</keyword>
<evidence type="ECO:0000256" key="5">
    <source>
        <dbReference type="ARBA" id="ARBA00022741"/>
    </source>
</evidence>
<dbReference type="PROSITE" id="PS50893">
    <property type="entry name" value="ABC_TRANSPORTER_2"/>
    <property type="match status" value="1"/>
</dbReference>
<keyword evidence="6 9" id="KW-0067">ATP-binding</keyword>
<dbReference type="Gene3D" id="3.40.50.300">
    <property type="entry name" value="P-loop containing nucleotide triphosphate hydrolases"/>
    <property type="match status" value="1"/>
</dbReference>
<dbReference type="EMBL" id="LJJB01000007">
    <property type="protein sequence ID" value="KQL49966.1"/>
    <property type="molecule type" value="Genomic_DNA"/>
</dbReference>
<dbReference type="SMART" id="SM00382">
    <property type="entry name" value="AAA"/>
    <property type="match status" value="1"/>
</dbReference>
<dbReference type="InterPro" id="IPR017871">
    <property type="entry name" value="ABC_transporter-like_CS"/>
</dbReference>
<dbReference type="PANTHER" id="PTHR43297">
    <property type="entry name" value="OLIGOPEPTIDE TRANSPORT ATP-BINDING PROTEIN APPD"/>
    <property type="match status" value="1"/>
</dbReference>
<reference evidence="9 10" key="1">
    <citation type="submission" date="2015-09" db="EMBL/GenBank/DDBJ databases">
        <title>Genome sequencing project for genomic taxonomy and phylogenomics of Bacillus-like bacteria.</title>
        <authorList>
            <person name="Liu B."/>
            <person name="Wang J."/>
            <person name="Zhu Y."/>
            <person name="Liu G."/>
            <person name="Chen Q."/>
            <person name="Chen Z."/>
            <person name="Lan J."/>
            <person name="Che J."/>
            <person name="Ge C."/>
            <person name="Shi H."/>
            <person name="Pan Z."/>
            <person name="Liu X."/>
        </authorList>
    </citation>
    <scope>NUCLEOTIDE SEQUENCE [LARGE SCALE GENOMIC DNA]</scope>
    <source>
        <strain evidence="9 10">DSM 8552</strain>
    </source>
</reference>
<dbReference type="InterPro" id="IPR003593">
    <property type="entry name" value="AAA+_ATPase"/>
</dbReference>
<sequence length="336" mass="36683">MEKRPLLQVENLQTHFSTEQGKVTAVVGVSFHVHAGETVGLVGESGCGKSVTSLSILRLFGRNGSTTTEGSVLFEGNDLLSLSMDELEKIRGNDISIIFQDPMTSLNPVYSIGDQIAEAVMLHQKVNKKAALAKAIEMLKLVGIPSPEKRVNEYPHQLSGGMRQRVMIAMGLSCQPKLLIADEPTTALDVTIQAQILDLMLKLQQERNMGIILITHDLGVVAEVCSRVLVMYLGQIVEEASVSELFKNPKHPYTVGLMRSIPNLESNRGEQLSVIEGTVPSLHNVPTGCRFAPRCAYTDVTCLEQAPDLTALSADHKVRCWHHESVSMGGDQLAVY</sequence>
<comment type="similarity">
    <text evidence="2">Belongs to the ABC transporter superfamily.</text>
</comment>
<dbReference type="NCBIfam" id="TIGR01727">
    <property type="entry name" value="oligo_HPY"/>
    <property type="match status" value="1"/>
</dbReference>
<dbReference type="PROSITE" id="PS00211">
    <property type="entry name" value="ABC_TRANSPORTER_1"/>
    <property type="match status" value="1"/>
</dbReference>
<organism evidence="9 10">
    <name type="scientific">Brevibacillus choshinensis</name>
    <dbReference type="NCBI Taxonomy" id="54911"/>
    <lineage>
        <taxon>Bacteria</taxon>
        <taxon>Bacillati</taxon>
        <taxon>Bacillota</taxon>
        <taxon>Bacilli</taxon>
        <taxon>Bacillales</taxon>
        <taxon>Paenibacillaceae</taxon>
        <taxon>Brevibacillus</taxon>
    </lineage>
</organism>
<dbReference type="Pfam" id="PF00005">
    <property type="entry name" value="ABC_tran"/>
    <property type="match status" value="1"/>
</dbReference>
<keyword evidence="4" id="KW-1003">Cell membrane</keyword>
<dbReference type="SUPFAM" id="SSF52540">
    <property type="entry name" value="P-loop containing nucleoside triphosphate hydrolases"/>
    <property type="match status" value="1"/>
</dbReference>
<dbReference type="InterPro" id="IPR050388">
    <property type="entry name" value="ABC_Ni/Peptide_Import"/>
</dbReference>
<evidence type="ECO:0000313" key="9">
    <source>
        <dbReference type="EMBL" id="KQL49966.1"/>
    </source>
</evidence>
<feature type="domain" description="ABC transporter" evidence="8">
    <location>
        <begin position="7"/>
        <end position="258"/>
    </location>
</feature>
<evidence type="ECO:0000256" key="7">
    <source>
        <dbReference type="ARBA" id="ARBA00023136"/>
    </source>
</evidence>
<dbReference type="GO" id="GO:0005524">
    <property type="term" value="F:ATP binding"/>
    <property type="evidence" value="ECO:0007669"/>
    <property type="project" value="UniProtKB-KW"/>
</dbReference>
<protein>
    <submittedName>
        <fullName evidence="9">Peptide ABC transporter ATP-binding protein</fullName>
    </submittedName>
</protein>
<dbReference type="RefSeq" id="WP_055744299.1">
    <property type="nucleotide sequence ID" value="NZ_LJJB01000007.1"/>
</dbReference>
<evidence type="ECO:0000259" key="8">
    <source>
        <dbReference type="PROSITE" id="PS50893"/>
    </source>
</evidence>
<gene>
    <name evidence="9" type="ORF">AN963_09885</name>
</gene>
<evidence type="ECO:0000313" key="10">
    <source>
        <dbReference type="Proteomes" id="UP000051063"/>
    </source>
</evidence>
<evidence type="ECO:0000256" key="3">
    <source>
        <dbReference type="ARBA" id="ARBA00022448"/>
    </source>
</evidence>
<keyword evidence="10" id="KW-1185">Reference proteome</keyword>
<dbReference type="Proteomes" id="UP000051063">
    <property type="component" value="Unassembled WGS sequence"/>
</dbReference>
<dbReference type="InterPro" id="IPR027417">
    <property type="entry name" value="P-loop_NTPase"/>
</dbReference>
<evidence type="ECO:0000256" key="1">
    <source>
        <dbReference type="ARBA" id="ARBA00004202"/>
    </source>
</evidence>
<dbReference type="InterPro" id="IPR003439">
    <property type="entry name" value="ABC_transporter-like_ATP-bd"/>
</dbReference>
<accession>A0ABR5NEK0</accession>